<evidence type="ECO:0000313" key="3">
    <source>
        <dbReference type="Proteomes" id="UP000054495"/>
    </source>
</evidence>
<evidence type="ECO:0000259" key="1">
    <source>
        <dbReference type="PROSITE" id="PS50234"/>
    </source>
</evidence>
<dbReference type="InterPro" id="IPR052229">
    <property type="entry name" value="Collagen-VI/PIF"/>
</dbReference>
<keyword evidence="3" id="KW-1185">Reference proteome</keyword>
<name>A0A0D6M3J0_9BILA</name>
<dbReference type="InterPro" id="IPR002035">
    <property type="entry name" value="VWF_A"/>
</dbReference>
<dbReference type="Pfam" id="PF00092">
    <property type="entry name" value="VWA"/>
    <property type="match status" value="1"/>
</dbReference>
<dbReference type="InterPro" id="IPR036465">
    <property type="entry name" value="vWFA_dom_sf"/>
</dbReference>
<reference evidence="2 3" key="1">
    <citation type="submission" date="2013-05" db="EMBL/GenBank/DDBJ databases">
        <title>Draft genome of the parasitic nematode Anyclostoma ceylanicum.</title>
        <authorList>
            <person name="Mitreva M."/>
        </authorList>
    </citation>
    <scope>NUCLEOTIDE SEQUENCE [LARGE SCALE GENOMIC DNA]</scope>
</reference>
<organism evidence="2 3">
    <name type="scientific">Ancylostoma ceylanicum</name>
    <dbReference type="NCBI Taxonomy" id="53326"/>
    <lineage>
        <taxon>Eukaryota</taxon>
        <taxon>Metazoa</taxon>
        <taxon>Ecdysozoa</taxon>
        <taxon>Nematoda</taxon>
        <taxon>Chromadorea</taxon>
        <taxon>Rhabditida</taxon>
        <taxon>Rhabditina</taxon>
        <taxon>Rhabditomorpha</taxon>
        <taxon>Strongyloidea</taxon>
        <taxon>Ancylostomatidae</taxon>
        <taxon>Ancylostomatinae</taxon>
        <taxon>Ancylostoma</taxon>
    </lineage>
</organism>
<dbReference type="EMBL" id="KE124821">
    <property type="protein sequence ID" value="EPB78058.1"/>
    <property type="molecule type" value="Genomic_DNA"/>
</dbReference>
<feature type="domain" description="VWFA" evidence="1">
    <location>
        <begin position="50"/>
        <end position="241"/>
    </location>
</feature>
<dbReference type="PROSITE" id="PS50234">
    <property type="entry name" value="VWFA"/>
    <property type="match status" value="1"/>
</dbReference>
<dbReference type="SUPFAM" id="SSF53300">
    <property type="entry name" value="vWA-like"/>
    <property type="match status" value="1"/>
</dbReference>
<dbReference type="PANTHER" id="PTHR22588:SF3">
    <property type="entry name" value="VWFA DOMAIN-CONTAINING PROTEIN"/>
    <property type="match status" value="1"/>
</dbReference>
<dbReference type="SMART" id="SM00327">
    <property type="entry name" value="VWA"/>
    <property type="match status" value="1"/>
</dbReference>
<evidence type="ECO:0000313" key="2">
    <source>
        <dbReference type="EMBL" id="EPB78058.1"/>
    </source>
</evidence>
<dbReference type="Gene3D" id="3.40.50.410">
    <property type="entry name" value="von Willebrand factor, type A domain"/>
    <property type="match status" value="1"/>
</dbReference>
<protein>
    <submittedName>
        <fullName evidence="2">von Willebrand factor type A domain protein</fullName>
    </submittedName>
</protein>
<gene>
    <name evidence="2" type="ORF">ANCCEY_02841</name>
</gene>
<dbReference type="AlphaFoldDB" id="A0A0D6M3J0"/>
<accession>A0A0D6M3J0</accession>
<dbReference type="PANTHER" id="PTHR22588">
    <property type="entry name" value="VWFA DOMAIN-CONTAINING PROTEIN"/>
    <property type="match status" value="1"/>
</dbReference>
<proteinExistence type="predicted"/>
<sequence length="246" mass="28331">MCNDYAYYDVNKGRCVCKGMDAKERDPEKYADYPWGTVCVECETSSEERSIVFILDGSGTVERIGWRQQKLFMEQVVKHLKSVRVGVVVVADISFVAFEMDSYEKIKDNFTKYVLESPYPRSWTTIGYALYLTRQMLEKETTKHKTIVIFNDGDSDQCGWGIDCFRGEYLMRKHTQAREAKAIHDLGIRVILIAVGPNTLRPGNRDYQNAVRIAGGRENMIPAKDFQSFDTNVLQQVLKELCREVY</sequence>
<dbReference type="Proteomes" id="UP000054495">
    <property type="component" value="Unassembled WGS sequence"/>
</dbReference>